<evidence type="ECO:0000256" key="4">
    <source>
        <dbReference type="ARBA" id="ARBA00022691"/>
    </source>
</evidence>
<dbReference type="SUPFAM" id="SSF53335">
    <property type="entry name" value="S-adenosyl-L-methionine-dependent methyltransferases"/>
    <property type="match status" value="1"/>
</dbReference>
<dbReference type="PRINTS" id="PR00105">
    <property type="entry name" value="C5METTRFRASE"/>
</dbReference>
<protein>
    <recommendedName>
        <fullName evidence="1">DNA (cytosine-5-)-methyltransferase</fullName>
        <ecNumber evidence="1">2.1.1.37</ecNumber>
    </recommendedName>
</protein>
<keyword evidence="9" id="KW-1185">Reference proteome</keyword>
<dbReference type="EC" id="2.1.1.37" evidence="1"/>
<keyword evidence="2 6" id="KW-0489">Methyltransferase</keyword>
<evidence type="ECO:0000313" key="9">
    <source>
        <dbReference type="Proteomes" id="UP000831787"/>
    </source>
</evidence>
<dbReference type="Gene3D" id="3.90.120.10">
    <property type="entry name" value="DNA Methylase, subunit A, domain 2"/>
    <property type="match status" value="1"/>
</dbReference>
<dbReference type="InterPro" id="IPR029063">
    <property type="entry name" value="SAM-dependent_MTases_sf"/>
</dbReference>
<keyword evidence="4 6" id="KW-0949">S-adenosyl-L-methionine</keyword>
<gene>
    <name evidence="8" type="ORF">MUN89_19695</name>
</gene>
<evidence type="ECO:0000256" key="6">
    <source>
        <dbReference type="PROSITE-ProRule" id="PRU01016"/>
    </source>
</evidence>
<dbReference type="Gene3D" id="3.40.50.150">
    <property type="entry name" value="Vaccinia Virus protein VP39"/>
    <property type="match status" value="1"/>
</dbReference>
<evidence type="ECO:0000256" key="1">
    <source>
        <dbReference type="ARBA" id="ARBA00011975"/>
    </source>
</evidence>
<dbReference type="Proteomes" id="UP000831787">
    <property type="component" value="Chromosome"/>
</dbReference>
<dbReference type="NCBIfam" id="TIGR00675">
    <property type="entry name" value="dcm"/>
    <property type="match status" value="1"/>
</dbReference>
<keyword evidence="5" id="KW-0680">Restriction system</keyword>
<dbReference type="Pfam" id="PF00145">
    <property type="entry name" value="DNA_methylase"/>
    <property type="match status" value="1"/>
</dbReference>
<dbReference type="GO" id="GO:0008168">
    <property type="term" value="F:methyltransferase activity"/>
    <property type="evidence" value="ECO:0007669"/>
    <property type="project" value="UniProtKB-KW"/>
</dbReference>
<proteinExistence type="inferred from homology"/>
<dbReference type="GO" id="GO:0032259">
    <property type="term" value="P:methylation"/>
    <property type="evidence" value="ECO:0007669"/>
    <property type="project" value="UniProtKB-KW"/>
</dbReference>
<dbReference type="EMBL" id="CP095073">
    <property type="protein sequence ID" value="UOQ44061.1"/>
    <property type="molecule type" value="Genomic_DNA"/>
</dbReference>
<comment type="similarity">
    <text evidence="6 7">Belongs to the class I-like SAM-binding methyltransferase superfamily. C5-methyltransferase family.</text>
</comment>
<comment type="caution">
    <text evidence="6">Lacks conserved residue(s) required for the propagation of feature annotation.</text>
</comment>
<dbReference type="RefSeq" id="WP_244709710.1">
    <property type="nucleotide sequence ID" value="NZ_CP095073.1"/>
</dbReference>
<name>A0ABY4EHW2_9BACI</name>
<dbReference type="InterPro" id="IPR050390">
    <property type="entry name" value="C5-Methyltransferase"/>
</dbReference>
<evidence type="ECO:0000256" key="2">
    <source>
        <dbReference type="ARBA" id="ARBA00022603"/>
    </source>
</evidence>
<keyword evidence="3 6" id="KW-0808">Transferase</keyword>
<evidence type="ECO:0000256" key="7">
    <source>
        <dbReference type="RuleBase" id="RU000416"/>
    </source>
</evidence>
<evidence type="ECO:0000256" key="5">
    <source>
        <dbReference type="ARBA" id="ARBA00022747"/>
    </source>
</evidence>
<evidence type="ECO:0000313" key="8">
    <source>
        <dbReference type="EMBL" id="UOQ44061.1"/>
    </source>
</evidence>
<reference evidence="8 9" key="1">
    <citation type="submission" date="2022-04" db="EMBL/GenBank/DDBJ databases">
        <title>Halobacillus sp. isolated from saltern.</title>
        <authorList>
            <person name="Won M."/>
            <person name="Lee C.-M."/>
            <person name="Woen H.-Y."/>
            <person name="Kwon S.-W."/>
        </authorList>
    </citation>
    <scope>NUCLEOTIDE SEQUENCE [LARGE SCALE GENOMIC DNA]</scope>
    <source>
        <strain evidence="8 9">SSBR10-3</strain>
    </source>
</reference>
<dbReference type="PANTHER" id="PTHR10629:SF52">
    <property type="entry name" value="DNA (CYTOSINE-5)-METHYLTRANSFERASE 1"/>
    <property type="match status" value="1"/>
</dbReference>
<evidence type="ECO:0000256" key="3">
    <source>
        <dbReference type="ARBA" id="ARBA00022679"/>
    </source>
</evidence>
<dbReference type="InterPro" id="IPR001525">
    <property type="entry name" value="C5_MeTfrase"/>
</dbReference>
<dbReference type="PANTHER" id="PTHR10629">
    <property type="entry name" value="CYTOSINE-SPECIFIC METHYLTRANSFERASE"/>
    <property type="match status" value="1"/>
</dbReference>
<sequence length="295" mass="34422">MKESAERDSRNFLFYYYLNLVKEYSPKAFVFENVPGILTARKGEVFLKIKEEFEKIGYTLLSGTTNIDKNNVIDFGEFGVVQKRKRVILFGFKKELNLSYPNFHSDRFQWSHDLNTYNILNDLPSLHPGEGSDHKLSLYTNTDIKLNEYQKYMRKDSIGVMNHKARKIQERDRKIYELSIKLAEEGNQLKYPDLPTELKTHQNEKSFLDRFKVHPFNSMPHTVVAHISKDGHYNIHPDLNQCRSLTVREAARIQGFPDNYKFEGPRTAQFVQVGNAVPPLMSRVIAKSIKKMLLK</sequence>
<dbReference type="PROSITE" id="PS51679">
    <property type="entry name" value="SAM_MT_C5"/>
    <property type="match status" value="1"/>
</dbReference>
<accession>A0ABY4EHW2</accession>
<organism evidence="8 9">
    <name type="scientific">Halobacillus salinarum</name>
    <dbReference type="NCBI Taxonomy" id="2932257"/>
    <lineage>
        <taxon>Bacteria</taxon>
        <taxon>Bacillati</taxon>
        <taxon>Bacillota</taxon>
        <taxon>Bacilli</taxon>
        <taxon>Bacillales</taxon>
        <taxon>Bacillaceae</taxon>
        <taxon>Halobacillus</taxon>
    </lineage>
</organism>